<dbReference type="EMBL" id="CAXIXY010000006">
    <property type="protein sequence ID" value="CAL2091438.1"/>
    <property type="molecule type" value="Genomic_DNA"/>
</dbReference>
<name>A0ABP1ET46_9FLAO</name>
<proteinExistence type="predicted"/>
<gene>
    <name evidence="2" type="ORF">T190607A01A_40212</name>
</gene>
<organism evidence="2 3">
    <name type="scientific">Tenacibaculum platacis</name>
    <dbReference type="NCBI Taxonomy" id="3137852"/>
    <lineage>
        <taxon>Bacteria</taxon>
        <taxon>Pseudomonadati</taxon>
        <taxon>Bacteroidota</taxon>
        <taxon>Flavobacteriia</taxon>
        <taxon>Flavobacteriales</taxon>
        <taxon>Flavobacteriaceae</taxon>
        <taxon>Tenacibaculum</taxon>
    </lineage>
</organism>
<evidence type="ECO:0000259" key="1">
    <source>
        <dbReference type="Pfam" id="PF14289"/>
    </source>
</evidence>
<keyword evidence="3" id="KW-1185">Reference proteome</keyword>
<dbReference type="InterPro" id="IPR025380">
    <property type="entry name" value="DUF4369"/>
</dbReference>
<evidence type="ECO:0000313" key="2">
    <source>
        <dbReference type="EMBL" id="CAL2091438.1"/>
    </source>
</evidence>
<dbReference type="Pfam" id="PF14289">
    <property type="entry name" value="DUF4369"/>
    <property type="match status" value="1"/>
</dbReference>
<reference evidence="2 3" key="1">
    <citation type="submission" date="2024-05" db="EMBL/GenBank/DDBJ databases">
        <authorList>
            <person name="Duchaud E."/>
        </authorList>
    </citation>
    <scope>NUCLEOTIDE SEQUENCE [LARGE SCALE GENOMIC DNA]</scope>
    <source>
        <strain evidence="2">Ena-SAMPLE-TAB-13-05-2024-13:56:06:370-140302</strain>
    </source>
</reference>
<dbReference type="PROSITE" id="PS51257">
    <property type="entry name" value="PROKAR_LIPOPROTEIN"/>
    <property type="match status" value="1"/>
</dbReference>
<comment type="caution">
    <text evidence="2">The sequence shown here is derived from an EMBL/GenBank/DDBJ whole genome shotgun (WGS) entry which is preliminary data.</text>
</comment>
<sequence>MRNIIALLLVSLIAFSCSSEKKMGNMVVTGQIKGLKKGTLYLQKMIDTTIVSVDSIQLLGDDKFSLTDDVDSPVMYYLTFDGNTEPKKLMFFGEKGTVTINDKVEEFGFKPTVTGSKNQEVMDKFNEVDNQFKMKRLDFIAKDLEARAKKDSVLADSLAKEYKKLVRRRFLFTTNFAISNKDSEAAAYIALTELFDANIYLLDTINNSLTDKVKGSDYGKRLNKFVTEIKEAEAKKTE</sequence>
<dbReference type="RefSeq" id="WP_348713138.1">
    <property type="nucleotide sequence ID" value="NZ_CAXIXW010000013.1"/>
</dbReference>
<dbReference type="Proteomes" id="UP001497416">
    <property type="component" value="Unassembled WGS sequence"/>
</dbReference>
<feature type="domain" description="DUF4369" evidence="1">
    <location>
        <begin position="27"/>
        <end position="122"/>
    </location>
</feature>
<protein>
    <recommendedName>
        <fullName evidence="1">DUF4369 domain-containing protein</fullName>
    </recommendedName>
</protein>
<accession>A0ABP1ET46</accession>
<evidence type="ECO:0000313" key="3">
    <source>
        <dbReference type="Proteomes" id="UP001497416"/>
    </source>
</evidence>